<evidence type="ECO:0000313" key="12">
    <source>
        <dbReference type="Proteomes" id="UP001374579"/>
    </source>
</evidence>
<dbReference type="GO" id="GO:0004519">
    <property type="term" value="F:endonuclease activity"/>
    <property type="evidence" value="ECO:0007669"/>
    <property type="project" value="UniProtKB-KW"/>
</dbReference>
<evidence type="ECO:0000256" key="5">
    <source>
        <dbReference type="ARBA" id="ARBA00022801"/>
    </source>
</evidence>
<feature type="domain" description="Integrase catalytic" evidence="10">
    <location>
        <begin position="732"/>
        <end position="896"/>
    </location>
</feature>
<keyword evidence="12" id="KW-1185">Reference proteome</keyword>
<keyword evidence="4" id="KW-0255">Endonuclease</keyword>
<dbReference type="InterPro" id="IPR003309">
    <property type="entry name" value="SCAN_dom"/>
</dbReference>
<gene>
    <name evidence="11" type="ORF">V1264_004756</name>
</gene>
<dbReference type="PROSITE" id="PS50994">
    <property type="entry name" value="INTEGRASE"/>
    <property type="match status" value="1"/>
</dbReference>
<keyword evidence="6" id="KW-0695">RNA-directed DNA polymerase</keyword>
<dbReference type="GO" id="GO:0016787">
    <property type="term" value="F:hydrolase activity"/>
    <property type="evidence" value="ECO:0007669"/>
    <property type="project" value="UniProtKB-KW"/>
</dbReference>
<evidence type="ECO:0000259" key="8">
    <source>
        <dbReference type="PROSITE" id="PS50804"/>
    </source>
</evidence>
<feature type="region of interest" description="Disordered" evidence="7">
    <location>
        <begin position="1022"/>
        <end position="1052"/>
    </location>
</feature>
<feature type="region of interest" description="Disordered" evidence="7">
    <location>
        <begin position="74"/>
        <end position="95"/>
    </location>
</feature>
<feature type="domain" description="SCAN box" evidence="8">
    <location>
        <begin position="279"/>
        <end position="362"/>
    </location>
</feature>
<dbReference type="CDD" id="cd01647">
    <property type="entry name" value="RT_LTR"/>
    <property type="match status" value="1"/>
</dbReference>
<dbReference type="InterPro" id="IPR036397">
    <property type="entry name" value="RNaseH_sf"/>
</dbReference>
<dbReference type="FunFam" id="1.10.340.70:FF:000001">
    <property type="entry name" value="Retrovirus-related Pol polyprotein from transposon gypsy-like Protein"/>
    <property type="match status" value="1"/>
</dbReference>
<feature type="compositionally biased region" description="Polar residues" evidence="7">
    <location>
        <begin position="363"/>
        <end position="372"/>
    </location>
</feature>
<dbReference type="Proteomes" id="UP001374579">
    <property type="component" value="Unassembled WGS sequence"/>
</dbReference>
<dbReference type="SUPFAM" id="SSF56672">
    <property type="entry name" value="DNA/RNA polymerases"/>
    <property type="match status" value="1"/>
</dbReference>
<dbReference type="Gene3D" id="1.10.4020.10">
    <property type="entry name" value="DNA breaking-rejoining enzymes"/>
    <property type="match status" value="1"/>
</dbReference>
<dbReference type="PANTHER" id="PTHR37984">
    <property type="entry name" value="PROTEIN CBG26694"/>
    <property type="match status" value="1"/>
</dbReference>
<dbReference type="InterPro" id="IPR043128">
    <property type="entry name" value="Rev_trsase/Diguanyl_cyclase"/>
</dbReference>
<dbReference type="InterPro" id="IPR041373">
    <property type="entry name" value="RT_RNaseH"/>
</dbReference>
<feature type="region of interest" description="Disordered" evidence="7">
    <location>
        <begin position="593"/>
        <end position="621"/>
    </location>
</feature>
<comment type="caution">
    <text evidence="11">The sequence shown here is derived from an EMBL/GenBank/DDBJ whole genome shotgun (WGS) entry which is preliminary data.</text>
</comment>
<dbReference type="SUPFAM" id="SSF53098">
    <property type="entry name" value="Ribonuclease H-like"/>
    <property type="match status" value="1"/>
</dbReference>
<organism evidence="11 12">
    <name type="scientific">Littorina saxatilis</name>
    <dbReference type="NCBI Taxonomy" id="31220"/>
    <lineage>
        <taxon>Eukaryota</taxon>
        <taxon>Metazoa</taxon>
        <taxon>Spiralia</taxon>
        <taxon>Lophotrochozoa</taxon>
        <taxon>Mollusca</taxon>
        <taxon>Gastropoda</taxon>
        <taxon>Caenogastropoda</taxon>
        <taxon>Littorinimorpha</taxon>
        <taxon>Littorinoidea</taxon>
        <taxon>Littorinidae</taxon>
        <taxon>Littorina</taxon>
    </lineage>
</organism>
<keyword evidence="3" id="KW-0540">Nuclease</keyword>
<evidence type="ECO:0000259" key="9">
    <source>
        <dbReference type="PROSITE" id="PS50878"/>
    </source>
</evidence>
<evidence type="ECO:0000256" key="3">
    <source>
        <dbReference type="ARBA" id="ARBA00022722"/>
    </source>
</evidence>
<dbReference type="Gene3D" id="3.30.70.270">
    <property type="match status" value="2"/>
</dbReference>
<feature type="compositionally biased region" description="Low complexity" evidence="7">
    <location>
        <begin position="1027"/>
        <end position="1040"/>
    </location>
</feature>
<dbReference type="GO" id="GO:0008270">
    <property type="term" value="F:zinc ion binding"/>
    <property type="evidence" value="ECO:0007669"/>
    <property type="project" value="InterPro"/>
</dbReference>
<reference evidence="11 12" key="1">
    <citation type="submission" date="2024-02" db="EMBL/GenBank/DDBJ databases">
        <title>Chromosome-scale genome assembly of the rough periwinkle Littorina saxatilis.</title>
        <authorList>
            <person name="De Jode A."/>
            <person name="Faria R."/>
            <person name="Formenti G."/>
            <person name="Sims Y."/>
            <person name="Smith T.P."/>
            <person name="Tracey A."/>
            <person name="Wood J.M.D."/>
            <person name="Zagrodzka Z.B."/>
            <person name="Johannesson K."/>
            <person name="Butlin R.K."/>
            <person name="Leder E.H."/>
        </authorList>
    </citation>
    <scope>NUCLEOTIDE SEQUENCE [LARGE SCALE GENOMIC DNA]</scope>
    <source>
        <strain evidence="11">Snail1</strain>
        <tissue evidence="11">Muscle</tissue>
    </source>
</reference>
<dbReference type="InterPro" id="IPR036875">
    <property type="entry name" value="Znf_CCHC_sf"/>
</dbReference>
<dbReference type="Pfam" id="PF02023">
    <property type="entry name" value="SCAN"/>
    <property type="match status" value="1"/>
</dbReference>
<feature type="domain" description="Reverse transcriptase" evidence="9">
    <location>
        <begin position="1162"/>
        <end position="1341"/>
    </location>
</feature>
<dbReference type="Pfam" id="PF00665">
    <property type="entry name" value="rve"/>
    <property type="match status" value="1"/>
</dbReference>
<dbReference type="Gene3D" id="1.10.340.70">
    <property type="match status" value="1"/>
</dbReference>
<dbReference type="EMBL" id="JBAMIC010000013">
    <property type="protein sequence ID" value="KAK7097835.1"/>
    <property type="molecule type" value="Genomic_DNA"/>
</dbReference>
<evidence type="ECO:0000256" key="6">
    <source>
        <dbReference type="ARBA" id="ARBA00022918"/>
    </source>
</evidence>
<dbReference type="GO" id="GO:0003676">
    <property type="term" value="F:nucleic acid binding"/>
    <property type="evidence" value="ECO:0007669"/>
    <property type="project" value="InterPro"/>
</dbReference>
<evidence type="ECO:0000259" key="10">
    <source>
        <dbReference type="PROSITE" id="PS50994"/>
    </source>
</evidence>
<dbReference type="InterPro" id="IPR041588">
    <property type="entry name" value="Integrase_H2C2"/>
</dbReference>
<keyword evidence="1" id="KW-0808">Transferase</keyword>
<accession>A0AAN9G8L2</accession>
<evidence type="ECO:0000313" key="11">
    <source>
        <dbReference type="EMBL" id="KAK7097835.1"/>
    </source>
</evidence>
<feature type="compositionally biased region" description="Basic and acidic residues" evidence="7">
    <location>
        <begin position="374"/>
        <end position="386"/>
    </location>
</feature>
<feature type="compositionally biased region" description="Acidic residues" evidence="7">
    <location>
        <begin position="1041"/>
        <end position="1052"/>
    </location>
</feature>
<dbReference type="PROSITE" id="PS50878">
    <property type="entry name" value="RT_POL"/>
    <property type="match status" value="1"/>
</dbReference>
<feature type="region of interest" description="Disordered" evidence="7">
    <location>
        <begin position="363"/>
        <end position="387"/>
    </location>
</feature>
<name>A0AAN9G8L2_9CAEN</name>
<dbReference type="FunFam" id="3.30.70.270:FF:000020">
    <property type="entry name" value="Transposon Tf2-6 polyprotein-like Protein"/>
    <property type="match status" value="1"/>
</dbReference>
<feature type="region of interest" description="Disordered" evidence="7">
    <location>
        <begin position="175"/>
        <end position="200"/>
    </location>
</feature>
<dbReference type="Pfam" id="PF17921">
    <property type="entry name" value="Integrase_H2C2"/>
    <property type="match status" value="1"/>
</dbReference>
<keyword evidence="5" id="KW-0378">Hydrolase</keyword>
<feature type="region of interest" description="Disordered" evidence="7">
    <location>
        <begin position="1"/>
        <end position="34"/>
    </location>
</feature>
<keyword evidence="2" id="KW-0548">Nucleotidyltransferase</keyword>
<dbReference type="Pfam" id="PF17917">
    <property type="entry name" value="RT_RNaseH"/>
    <property type="match status" value="1"/>
</dbReference>
<dbReference type="InterPro" id="IPR043502">
    <property type="entry name" value="DNA/RNA_pol_sf"/>
</dbReference>
<sequence>MSDDSSPAHNFRRSTIAAQLARKQPADKSLPIVTADKKGRKTLTVSNDREEVIDSLPVPADEEESVHLSLQVDSNRNDEEVDPQACTDVSPVNMSQSTSVDPLELTRQLLAEGQLLGLEGAELRAFVLDQKEKQQTLDREERLRLERDAERQERDAGRLRLERDAERQFQLEQLKIQNANQEGNRNNNSPGRIREDDGFKPKIPFLDDRDDIESWFHQFEYYARDCNLSDAAKASRVVYFLKGKARVIFSKLNEEDANDYDTLKHALYEGFQLTSEDYRKKFRQTKKSATDTYKEHITKLERYLDKWVELAECDQDVKDLKDLLVREQVLDTLPPDLAVHIRDRDPKSAKEIGMIANTYQQSRSNVKTSSTYVKPEKRRSPQEETRIAATSTKPANQTLKAKLSDAEREKLRASGCCFICKLQGHVSRFCPNKRDTAGAVSSKKDTLETPILLEKLCGNCKEKKCAEVVPVKLNGTIVNALRDTGCTGIIVSKKFVPKEAYSAKMKETTLAEKDSKKMYHTAVVHIDSPYFDSETEVTVMDDPIYPVLIGKWYGLGKEKKLTPTYPVRDPAWYPGTAAVVTTRAQATVDAQKPSCSHKQGVKEEERLYSPADLKREQTSDPTLKTIRQFANSPEGINGIRYSYKKEILYRTTKDRHGNDRSLVIVPKKLRNKVLSFGHDHPMAGHLGQRKTSDRIRAEFWWPGCAGDIRRYCLSCDTCQRTAPKSQTKKVPLGRMPPISSVFKRVAVDIIGPVKPMSESKKQYILVSVDYATRYPEAVALKNIQADTVAEALWEMWTRLGIPDEVITDQGTQFTSHLMKEVNDFLSIKHHMTAPFHPQANGLVERFNSTLKSMLKKLAIDQPREWDTFIPALLFAYREAPQESMGFSPFELLYGRSVKGPMQVLRQTWTEEEISGEQKTTAEYVVNLRNRIEETCNVARENLKKAASKQAHFFNKKTKPRTLEVGKRVLLLRPVKNNKLELTWSGPYKVVEKLNEFDYKIQVGRRTRIYHINLIKEYQERELSSATPNPSSSAQASVPASNEEESDEEDGGEEVVAVVMEEDNTMDDDIFKYDTQKMLPLLETQRTENVKNIHFDEKLDEAKVKEAKMICEEFEEFLTDVPKTTNLEKCSIEVTEKKPVFVKPRPIPHAMVETVEKEIEEMLKLHVIEPANSPYNSPIVLIKKKDGKYRFCSDLRALNNVVVFDAEPITDVDHLFQSLGKAKYFSKLDLTKGYWAIPIEEEDRDKTAFTTSAGQFRWANMPFGLKTATGVFNRMMRKLLNPIRRKDVHHFMDDVLIATETWEEHMSALKAVLQRLQEANLAAKPSKCYIGYTELPYLGHEVGGGKRWPESDKIKKIQDALPPTTKKELRSFLGLCNFYRSYIESYANIAVPLTDLTKKFNPDKLVWNDEAKRSFETLKEKISQKPVLCMPDHSKPFVLRTDASDKGMGAVLMQEHEETLRPVAYQSKKFNGAESRYATVEKECLATVWGVGKFERYLYGKHFTIETDHRPLKHLQRQPNNPRLMRWALQLQPYEFTVRVIPGKDNHGADYMS</sequence>
<feature type="compositionally biased region" description="Low complexity" evidence="7">
    <location>
        <begin position="178"/>
        <end position="188"/>
    </location>
</feature>
<dbReference type="PROSITE" id="PS50804">
    <property type="entry name" value="SCAN_BOX"/>
    <property type="match status" value="1"/>
</dbReference>
<dbReference type="InterPro" id="IPR001584">
    <property type="entry name" value="Integrase_cat-core"/>
</dbReference>
<dbReference type="FunFam" id="3.30.420.10:FF:000032">
    <property type="entry name" value="Retrovirus-related Pol polyprotein from transposon 297-like Protein"/>
    <property type="match status" value="1"/>
</dbReference>
<dbReference type="CDD" id="cd09274">
    <property type="entry name" value="RNase_HI_RT_Ty3"/>
    <property type="match status" value="1"/>
</dbReference>
<dbReference type="InterPro" id="IPR038269">
    <property type="entry name" value="SCAN_sf"/>
</dbReference>
<evidence type="ECO:0000256" key="4">
    <source>
        <dbReference type="ARBA" id="ARBA00022759"/>
    </source>
</evidence>
<dbReference type="InterPro" id="IPR000477">
    <property type="entry name" value="RT_dom"/>
</dbReference>
<dbReference type="SUPFAM" id="SSF57756">
    <property type="entry name" value="Retrovirus zinc finger-like domains"/>
    <property type="match status" value="1"/>
</dbReference>
<dbReference type="GO" id="GO:0015074">
    <property type="term" value="P:DNA integration"/>
    <property type="evidence" value="ECO:0007669"/>
    <property type="project" value="InterPro"/>
</dbReference>
<proteinExistence type="predicted"/>
<dbReference type="SUPFAM" id="SSF47353">
    <property type="entry name" value="Retrovirus capsid dimerization domain-like"/>
    <property type="match status" value="1"/>
</dbReference>
<feature type="compositionally biased region" description="Basic and acidic residues" evidence="7">
    <location>
        <begin position="600"/>
        <end position="618"/>
    </location>
</feature>
<dbReference type="Pfam" id="PF00078">
    <property type="entry name" value="RVT_1"/>
    <property type="match status" value="1"/>
</dbReference>
<protein>
    <recommendedName>
        <fullName evidence="13">Reverse transcriptase</fullName>
    </recommendedName>
</protein>
<dbReference type="InterPro" id="IPR050951">
    <property type="entry name" value="Retrovirus_Pol_polyprotein"/>
</dbReference>
<dbReference type="FunFam" id="3.10.20.370:FF:000001">
    <property type="entry name" value="Retrovirus-related Pol polyprotein from transposon 17.6-like protein"/>
    <property type="match status" value="1"/>
</dbReference>
<evidence type="ECO:0000256" key="1">
    <source>
        <dbReference type="ARBA" id="ARBA00022679"/>
    </source>
</evidence>
<dbReference type="Gene3D" id="3.10.10.10">
    <property type="entry name" value="HIV Type 1 Reverse Transcriptase, subunit A, domain 1"/>
    <property type="match status" value="1"/>
</dbReference>
<evidence type="ECO:0000256" key="2">
    <source>
        <dbReference type="ARBA" id="ARBA00022695"/>
    </source>
</evidence>
<evidence type="ECO:0008006" key="13">
    <source>
        <dbReference type="Google" id="ProtNLM"/>
    </source>
</evidence>
<dbReference type="GO" id="GO:0003964">
    <property type="term" value="F:RNA-directed DNA polymerase activity"/>
    <property type="evidence" value="ECO:0007669"/>
    <property type="project" value="UniProtKB-KW"/>
</dbReference>
<dbReference type="InterPro" id="IPR012337">
    <property type="entry name" value="RNaseH-like_sf"/>
</dbReference>
<evidence type="ECO:0000256" key="7">
    <source>
        <dbReference type="SAM" id="MobiDB-lite"/>
    </source>
</evidence>
<dbReference type="PANTHER" id="PTHR37984:SF5">
    <property type="entry name" value="PROTEIN NYNRIN-LIKE"/>
    <property type="match status" value="1"/>
</dbReference>
<dbReference type="Gene3D" id="3.30.420.10">
    <property type="entry name" value="Ribonuclease H-like superfamily/Ribonuclease H"/>
    <property type="match status" value="1"/>
</dbReference>